<dbReference type="RefSeq" id="WP_185277060.1">
    <property type="nucleotide sequence ID" value="NZ_CP043641.1"/>
</dbReference>
<evidence type="ECO:0000256" key="3">
    <source>
        <dbReference type="ARBA" id="ARBA00022679"/>
    </source>
</evidence>
<dbReference type="EMBL" id="CP043641">
    <property type="protein sequence ID" value="QNE33889.1"/>
    <property type="molecule type" value="Genomic_DNA"/>
</dbReference>
<dbReference type="InterPro" id="IPR033749">
    <property type="entry name" value="Polyprenyl_synt_CS"/>
</dbReference>
<keyword evidence="5" id="KW-0460">Magnesium</keyword>
<gene>
    <name evidence="8" type="ORF">F1C12_01170</name>
</gene>
<dbReference type="PANTHER" id="PTHR12001:SF85">
    <property type="entry name" value="SHORT CHAIN ISOPRENYL DIPHOSPHATE SYNTHASE"/>
    <property type="match status" value="1"/>
</dbReference>
<evidence type="ECO:0000256" key="6">
    <source>
        <dbReference type="RuleBase" id="RU004466"/>
    </source>
</evidence>
<sequence>MTQLRPELTEQRSDAEVSASDPVEDDLRSVERELSAFLGQRERDAAAHGEEYTRLWQAVGESARGGKRLRPRLVLSAFHGSAGFGDRDAEDRAAAVQTALAFELLHTAFLLHDDVIDGDTVRRGRPNVAGEFSADALFRGAGFPRARLWGESAAILAGDLLLHAAAQRIARLRVAEANRSRLLDLIDRAVFVTAAGELADVGLATGMSASGLPDVLTMTADKTAEYSVSGPLAAGALLAGAGDDVVELLTRYGRLVGVAFQLGDDLLGVYGDESVTGKTAVGDLQQGKETTLIAFARGTAQWPDIEPLFGRDDLGPADTAELAAGLERCGARAFAERLLADHVTAAVAALDSPLLPSALAATLTGVALGCVGRTA</sequence>
<dbReference type="PROSITE" id="PS00444">
    <property type="entry name" value="POLYPRENYL_SYNTHASE_2"/>
    <property type="match status" value="1"/>
</dbReference>
<proteinExistence type="inferred from homology"/>
<comment type="similarity">
    <text evidence="2 6">Belongs to the FPP/GGPP synthase family.</text>
</comment>
<name>A0A7G6Y5X4_9MICO</name>
<feature type="region of interest" description="Disordered" evidence="7">
    <location>
        <begin position="1"/>
        <end position="26"/>
    </location>
</feature>
<dbReference type="PROSITE" id="PS00723">
    <property type="entry name" value="POLYPRENYL_SYNTHASE_1"/>
    <property type="match status" value="1"/>
</dbReference>
<evidence type="ECO:0000256" key="7">
    <source>
        <dbReference type="SAM" id="MobiDB-lite"/>
    </source>
</evidence>
<evidence type="ECO:0000256" key="4">
    <source>
        <dbReference type="ARBA" id="ARBA00022723"/>
    </source>
</evidence>
<dbReference type="SUPFAM" id="SSF48576">
    <property type="entry name" value="Terpenoid synthases"/>
    <property type="match status" value="1"/>
</dbReference>
<dbReference type="AlphaFoldDB" id="A0A7G6Y5X4"/>
<evidence type="ECO:0000313" key="9">
    <source>
        <dbReference type="Proteomes" id="UP000515511"/>
    </source>
</evidence>
<reference evidence="9" key="1">
    <citation type="submission" date="2019-09" db="EMBL/GenBank/DDBJ databases">
        <title>Antimicrobial potential of Antarctic Bacteria.</title>
        <authorList>
            <person name="Benaud N."/>
            <person name="Edwards R.J."/>
            <person name="Ferrari B.C."/>
        </authorList>
    </citation>
    <scope>NUCLEOTIDE SEQUENCE [LARGE SCALE GENOMIC DNA]</scope>
    <source>
        <strain evidence="9">INR9</strain>
    </source>
</reference>
<dbReference type="KEGG" id="lse:F1C12_01170"/>
<dbReference type="Proteomes" id="UP000515511">
    <property type="component" value="Chromosome"/>
</dbReference>
<comment type="cofactor">
    <cofactor evidence="1">
        <name>Mg(2+)</name>
        <dbReference type="ChEBI" id="CHEBI:18420"/>
    </cofactor>
</comment>
<keyword evidence="4" id="KW-0479">Metal-binding</keyword>
<dbReference type="InterPro" id="IPR008949">
    <property type="entry name" value="Isoprenoid_synthase_dom_sf"/>
</dbReference>
<accession>A0A7G6Y5X4</accession>
<organism evidence="8 9">
    <name type="scientific">Leifsonia shinshuensis</name>
    <dbReference type="NCBI Taxonomy" id="150026"/>
    <lineage>
        <taxon>Bacteria</taxon>
        <taxon>Bacillati</taxon>
        <taxon>Actinomycetota</taxon>
        <taxon>Actinomycetes</taxon>
        <taxon>Micrococcales</taxon>
        <taxon>Microbacteriaceae</taxon>
        <taxon>Leifsonia</taxon>
    </lineage>
</organism>
<dbReference type="SFLD" id="SFLDS00005">
    <property type="entry name" value="Isoprenoid_Synthase_Type_I"/>
    <property type="match status" value="1"/>
</dbReference>
<dbReference type="PANTHER" id="PTHR12001">
    <property type="entry name" value="GERANYLGERANYL PYROPHOSPHATE SYNTHASE"/>
    <property type="match status" value="1"/>
</dbReference>
<dbReference type="GO" id="GO:0004659">
    <property type="term" value="F:prenyltransferase activity"/>
    <property type="evidence" value="ECO:0007669"/>
    <property type="project" value="InterPro"/>
</dbReference>
<dbReference type="Gene3D" id="1.10.600.10">
    <property type="entry name" value="Farnesyl Diphosphate Synthase"/>
    <property type="match status" value="1"/>
</dbReference>
<evidence type="ECO:0000256" key="5">
    <source>
        <dbReference type="ARBA" id="ARBA00022842"/>
    </source>
</evidence>
<dbReference type="GO" id="GO:0008299">
    <property type="term" value="P:isoprenoid biosynthetic process"/>
    <property type="evidence" value="ECO:0007669"/>
    <property type="project" value="InterPro"/>
</dbReference>
<protein>
    <submittedName>
        <fullName evidence="8">Polyprenyl synthetase family protein</fullName>
    </submittedName>
</protein>
<dbReference type="Pfam" id="PF00348">
    <property type="entry name" value="polyprenyl_synt"/>
    <property type="match status" value="1"/>
</dbReference>
<dbReference type="GO" id="GO:0046872">
    <property type="term" value="F:metal ion binding"/>
    <property type="evidence" value="ECO:0007669"/>
    <property type="project" value="UniProtKB-KW"/>
</dbReference>
<keyword evidence="3 6" id="KW-0808">Transferase</keyword>
<evidence type="ECO:0000256" key="2">
    <source>
        <dbReference type="ARBA" id="ARBA00006706"/>
    </source>
</evidence>
<dbReference type="InterPro" id="IPR000092">
    <property type="entry name" value="Polyprenyl_synt"/>
</dbReference>
<evidence type="ECO:0000256" key="1">
    <source>
        <dbReference type="ARBA" id="ARBA00001946"/>
    </source>
</evidence>
<evidence type="ECO:0000313" key="8">
    <source>
        <dbReference type="EMBL" id="QNE33889.1"/>
    </source>
</evidence>